<sequence>MVTIMNKNLKFNIIFEGQTNGVTATCQKYNISRTIYYRWLKRYKALGIEGLDDIKKDFTPINKTSSDIENVLLGLFKTYPHYGPKAIKYLLEEFGYNISESAVFNVMKRHSLTNRECRIKFSKKKDNNITNSLPPLNEINSGECWIFWITNYGNFKNIGNIYEYTIFDFKSRISCTRLYHDISFNNFEDLLTAVAIPVSQTLNFNTKYLCFFQDSKIIKQTITILNSKFSKIVQDNGLDIKTYIFKSNDILGNIDELRKQYTEGCLSYLMPLIHEGMLLNELKMQLQKHIRAYNLNLKTKFDNEICSPIEYHNKLTNNPLILPLWAYIDRKY</sequence>
<keyword evidence="2" id="KW-1185">Reference proteome</keyword>
<organism evidence="1 2">
    <name type="scientific">Clostridium grantii DSM 8605</name>
    <dbReference type="NCBI Taxonomy" id="1121316"/>
    <lineage>
        <taxon>Bacteria</taxon>
        <taxon>Bacillati</taxon>
        <taxon>Bacillota</taxon>
        <taxon>Clostridia</taxon>
        <taxon>Eubacteriales</taxon>
        <taxon>Clostridiaceae</taxon>
        <taxon>Clostridium</taxon>
    </lineage>
</organism>
<evidence type="ECO:0000313" key="2">
    <source>
        <dbReference type="Proteomes" id="UP000184447"/>
    </source>
</evidence>
<dbReference type="Proteomes" id="UP000184447">
    <property type="component" value="Unassembled WGS sequence"/>
</dbReference>
<reference evidence="1 2" key="1">
    <citation type="submission" date="2016-11" db="EMBL/GenBank/DDBJ databases">
        <authorList>
            <person name="Jaros S."/>
            <person name="Januszkiewicz K."/>
            <person name="Wedrychowicz H."/>
        </authorList>
    </citation>
    <scope>NUCLEOTIDE SEQUENCE [LARGE SCALE GENOMIC DNA]</scope>
    <source>
        <strain evidence="1 2">DSM 8605</strain>
    </source>
</reference>
<dbReference type="Pfam" id="PF13565">
    <property type="entry name" value="HTH_32"/>
    <property type="match status" value="1"/>
</dbReference>
<dbReference type="EMBL" id="FQXM01000006">
    <property type="protein sequence ID" value="SHH52456.1"/>
    <property type="molecule type" value="Genomic_DNA"/>
</dbReference>
<accession>A0A1M5TP85</accession>
<proteinExistence type="predicted"/>
<gene>
    <name evidence="1" type="ORF">SAMN02745207_01413</name>
</gene>
<dbReference type="STRING" id="1121316.SAMN02745207_01413"/>
<dbReference type="AlphaFoldDB" id="A0A1M5TP85"/>
<dbReference type="InterPro" id="IPR009057">
    <property type="entry name" value="Homeodomain-like_sf"/>
</dbReference>
<dbReference type="SUPFAM" id="SSF46689">
    <property type="entry name" value="Homeodomain-like"/>
    <property type="match status" value="1"/>
</dbReference>
<protein>
    <submittedName>
        <fullName evidence="1">Helix-turn-helix domain-containing protein</fullName>
    </submittedName>
</protein>
<name>A0A1M5TP85_9CLOT</name>
<evidence type="ECO:0000313" key="1">
    <source>
        <dbReference type="EMBL" id="SHH52456.1"/>
    </source>
</evidence>